<dbReference type="PANTHER" id="PTHR46268">
    <property type="entry name" value="STRESS RESPONSE PROTEIN NHAX"/>
    <property type="match status" value="1"/>
</dbReference>
<accession>A0A936NGU9</accession>
<organism evidence="3 4">
    <name type="scientific">Candidatus Neomicrothrix subdominans</name>
    <dbReference type="NCBI Taxonomy" id="2954438"/>
    <lineage>
        <taxon>Bacteria</taxon>
        <taxon>Bacillati</taxon>
        <taxon>Actinomycetota</taxon>
        <taxon>Acidimicrobiia</taxon>
        <taxon>Acidimicrobiales</taxon>
        <taxon>Microthrixaceae</taxon>
        <taxon>Candidatus Neomicrothrix</taxon>
    </lineage>
</organism>
<feature type="domain" description="UspA" evidence="2">
    <location>
        <begin position="144"/>
        <end position="282"/>
    </location>
</feature>
<dbReference type="InterPro" id="IPR006015">
    <property type="entry name" value="Universal_stress_UspA"/>
</dbReference>
<gene>
    <name evidence="3" type="ORF">IPN02_17965</name>
</gene>
<evidence type="ECO:0000259" key="2">
    <source>
        <dbReference type="Pfam" id="PF00582"/>
    </source>
</evidence>
<sequence>MKIVVGIDGSEASSDALRYAHGEAVSSGAELVAVTVWEVPVMAAAYITTEEVDGAMDPWMEGFIAEVLGEDGSAVKRAPASGSAAAALLEEAEDADTLIVGTRGHGGLAGVIMGSVSHQLANHTPCPLTVVPASNGAAGAADGPIVVGVDGSSNAQTALRWAAERAARTGLGLRVVMAWRGEAAGWLAGTEVQTSWPSFEDLEQQAREMLGEVIDEAGLPEGLEPELVLGEGAPASVLREAADGASMLVLGSRGRGGFMGLLLGSVTSHTLNHIFCPTTVVPAQ</sequence>
<proteinExistence type="inferred from homology"/>
<comment type="similarity">
    <text evidence="1">Belongs to the universal stress protein A family.</text>
</comment>
<dbReference type="Proteomes" id="UP000727993">
    <property type="component" value="Unassembled WGS sequence"/>
</dbReference>
<dbReference type="CDD" id="cd00293">
    <property type="entry name" value="USP-like"/>
    <property type="match status" value="1"/>
</dbReference>
<dbReference type="InterPro" id="IPR014729">
    <property type="entry name" value="Rossmann-like_a/b/a_fold"/>
</dbReference>
<feature type="domain" description="UspA" evidence="2">
    <location>
        <begin position="2"/>
        <end position="132"/>
    </location>
</feature>
<dbReference type="Pfam" id="PF00582">
    <property type="entry name" value="Usp"/>
    <property type="match status" value="2"/>
</dbReference>
<dbReference type="EMBL" id="JADJZA010000010">
    <property type="protein sequence ID" value="MBK9298672.1"/>
    <property type="molecule type" value="Genomic_DNA"/>
</dbReference>
<evidence type="ECO:0000256" key="1">
    <source>
        <dbReference type="ARBA" id="ARBA00008791"/>
    </source>
</evidence>
<dbReference type="PRINTS" id="PR01438">
    <property type="entry name" value="UNVRSLSTRESS"/>
</dbReference>
<dbReference type="SUPFAM" id="SSF52402">
    <property type="entry name" value="Adenine nucleotide alpha hydrolases-like"/>
    <property type="match status" value="2"/>
</dbReference>
<dbReference type="InterPro" id="IPR006016">
    <property type="entry name" value="UspA"/>
</dbReference>
<dbReference type="PANTHER" id="PTHR46268:SF6">
    <property type="entry name" value="UNIVERSAL STRESS PROTEIN UP12"/>
    <property type="match status" value="1"/>
</dbReference>
<dbReference type="Gene3D" id="3.40.50.620">
    <property type="entry name" value="HUPs"/>
    <property type="match status" value="2"/>
</dbReference>
<evidence type="ECO:0000313" key="4">
    <source>
        <dbReference type="Proteomes" id="UP000727993"/>
    </source>
</evidence>
<protein>
    <submittedName>
        <fullName evidence="3">Universal stress protein</fullName>
    </submittedName>
</protein>
<evidence type="ECO:0000313" key="3">
    <source>
        <dbReference type="EMBL" id="MBK9298672.1"/>
    </source>
</evidence>
<comment type="caution">
    <text evidence="3">The sequence shown here is derived from an EMBL/GenBank/DDBJ whole genome shotgun (WGS) entry which is preliminary data.</text>
</comment>
<name>A0A936NGU9_9ACTN</name>
<reference evidence="3 4" key="1">
    <citation type="submission" date="2020-10" db="EMBL/GenBank/DDBJ databases">
        <title>Connecting structure to function with the recovery of over 1000 high-quality activated sludge metagenome-assembled genomes encoding full-length rRNA genes using long-read sequencing.</title>
        <authorList>
            <person name="Singleton C.M."/>
            <person name="Petriglieri F."/>
            <person name="Kristensen J.M."/>
            <person name="Kirkegaard R.H."/>
            <person name="Michaelsen T.Y."/>
            <person name="Andersen M.H."/>
            <person name="Karst S.M."/>
            <person name="Dueholm M.S."/>
            <person name="Nielsen P.H."/>
            <person name="Albertsen M."/>
        </authorList>
    </citation>
    <scope>NUCLEOTIDE SEQUENCE [LARGE SCALE GENOMIC DNA]</scope>
    <source>
        <strain evidence="3">Lyne_18-Q3-R50-59_MAXAC.006</strain>
    </source>
</reference>
<dbReference type="AlphaFoldDB" id="A0A936NGU9"/>